<proteinExistence type="predicted"/>
<evidence type="ECO:0000256" key="1">
    <source>
        <dbReference type="ARBA" id="ARBA00022741"/>
    </source>
</evidence>
<organism evidence="5 6">
    <name type="scientific">Solanum commersonii</name>
    <name type="common">Commerson's wild potato</name>
    <name type="synonym">Commerson's nightshade</name>
    <dbReference type="NCBI Taxonomy" id="4109"/>
    <lineage>
        <taxon>Eukaryota</taxon>
        <taxon>Viridiplantae</taxon>
        <taxon>Streptophyta</taxon>
        <taxon>Embryophyta</taxon>
        <taxon>Tracheophyta</taxon>
        <taxon>Spermatophyta</taxon>
        <taxon>Magnoliopsida</taxon>
        <taxon>eudicotyledons</taxon>
        <taxon>Gunneridae</taxon>
        <taxon>Pentapetalae</taxon>
        <taxon>asterids</taxon>
        <taxon>lamiids</taxon>
        <taxon>Solanales</taxon>
        <taxon>Solanaceae</taxon>
        <taxon>Solanoideae</taxon>
        <taxon>Solaneae</taxon>
        <taxon>Solanum</taxon>
    </lineage>
</organism>
<dbReference type="SMART" id="SM00490">
    <property type="entry name" value="HELICc"/>
    <property type="match status" value="1"/>
</dbReference>
<dbReference type="PANTHER" id="PTHR45626:SF30">
    <property type="entry name" value="HELICASE ATP-BINDING DOMAIN-CONTAINING PROTEIN"/>
    <property type="match status" value="1"/>
</dbReference>
<dbReference type="Pfam" id="PF00271">
    <property type="entry name" value="Helicase_C"/>
    <property type="match status" value="1"/>
</dbReference>
<evidence type="ECO:0000256" key="2">
    <source>
        <dbReference type="ARBA" id="ARBA00022801"/>
    </source>
</evidence>
<keyword evidence="2" id="KW-0378">Hydrolase</keyword>
<dbReference type="InterPro" id="IPR049730">
    <property type="entry name" value="SNF2/RAD54-like_C"/>
</dbReference>
<accession>A0A9J5Z757</accession>
<dbReference type="InterPro" id="IPR001650">
    <property type="entry name" value="Helicase_C-like"/>
</dbReference>
<evidence type="ECO:0000259" key="4">
    <source>
        <dbReference type="PROSITE" id="PS51194"/>
    </source>
</evidence>
<gene>
    <name evidence="5" type="ORF">H5410_028322</name>
</gene>
<dbReference type="Gene3D" id="3.40.50.300">
    <property type="entry name" value="P-loop containing nucleotide triphosphate hydrolases"/>
    <property type="match status" value="1"/>
</dbReference>
<keyword evidence="6" id="KW-1185">Reference proteome</keyword>
<dbReference type="GO" id="GO:0006289">
    <property type="term" value="P:nucleotide-excision repair"/>
    <property type="evidence" value="ECO:0007669"/>
    <property type="project" value="TreeGrafter"/>
</dbReference>
<protein>
    <recommendedName>
        <fullName evidence="4">Helicase C-terminal domain-containing protein</fullName>
    </recommendedName>
</protein>
<dbReference type="SUPFAM" id="SSF52540">
    <property type="entry name" value="P-loop containing nucleoside triphosphate hydrolases"/>
    <property type="match status" value="1"/>
</dbReference>
<keyword evidence="3" id="KW-0067">ATP-binding</keyword>
<dbReference type="GO" id="GO:0008094">
    <property type="term" value="F:ATP-dependent activity, acting on DNA"/>
    <property type="evidence" value="ECO:0007669"/>
    <property type="project" value="TreeGrafter"/>
</dbReference>
<dbReference type="GO" id="GO:0005524">
    <property type="term" value="F:ATP binding"/>
    <property type="evidence" value="ECO:0007669"/>
    <property type="project" value="UniProtKB-KW"/>
</dbReference>
<dbReference type="Proteomes" id="UP000824120">
    <property type="component" value="Chromosome 5"/>
</dbReference>
<dbReference type="PANTHER" id="PTHR45626">
    <property type="entry name" value="TRANSCRIPTION TERMINATION FACTOR 2-RELATED"/>
    <property type="match status" value="1"/>
</dbReference>
<dbReference type="GO" id="GO:0005634">
    <property type="term" value="C:nucleus"/>
    <property type="evidence" value="ECO:0007669"/>
    <property type="project" value="TreeGrafter"/>
</dbReference>
<evidence type="ECO:0000313" key="5">
    <source>
        <dbReference type="EMBL" id="KAG5606830.1"/>
    </source>
</evidence>
<feature type="domain" description="Helicase C-terminal" evidence="4">
    <location>
        <begin position="22"/>
        <end position="162"/>
    </location>
</feature>
<dbReference type="EMBL" id="JACXVP010000005">
    <property type="protein sequence ID" value="KAG5606830.1"/>
    <property type="molecule type" value="Genomic_DNA"/>
</dbReference>
<dbReference type="PROSITE" id="PS51194">
    <property type="entry name" value="HELICASE_CTER"/>
    <property type="match status" value="1"/>
</dbReference>
<name>A0A9J5Z757_SOLCO</name>
<dbReference type="InterPro" id="IPR050628">
    <property type="entry name" value="SNF2_RAD54_helicase_TF"/>
</dbReference>
<dbReference type="InterPro" id="IPR027417">
    <property type="entry name" value="P-loop_NTPase"/>
</dbReference>
<sequence length="162" mass="18618">MYFASPSCFKSITMDFIENDQKTKATIKGFRSSSILNKNCRDNFQTSTKIEALSQQKTFLVCIWQSGISYVQLDGSMTITARDSAITRFTNDPDCIIFFMSLKADGLCRNLTVASHVFLVDPWWNAAVERQSQDRIHRIGQYKPIRCVLVFLQLTIQSRREL</sequence>
<reference evidence="5 6" key="1">
    <citation type="submission" date="2020-09" db="EMBL/GenBank/DDBJ databases">
        <title>De no assembly of potato wild relative species, Solanum commersonii.</title>
        <authorList>
            <person name="Cho K."/>
        </authorList>
    </citation>
    <scope>NUCLEOTIDE SEQUENCE [LARGE SCALE GENOMIC DNA]</scope>
    <source>
        <strain evidence="5">LZ3.2</strain>
        <tissue evidence="5">Leaf</tissue>
    </source>
</reference>
<dbReference type="OrthoDB" id="448448at2759"/>
<comment type="caution">
    <text evidence="5">The sequence shown here is derived from an EMBL/GenBank/DDBJ whole genome shotgun (WGS) entry which is preliminary data.</text>
</comment>
<dbReference type="AlphaFoldDB" id="A0A9J5Z757"/>
<evidence type="ECO:0000256" key="3">
    <source>
        <dbReference type="ARBA" id="ARBA00022840"/>
    </source>
</evidence>
<dbReference type="GO" id="GO:0016787">
    <property type="term" value="F:hydrolase activity"/>
    <property type="evidence" value="ECO:0007669"/>
    <property type="project" value="UniProtKB-KW"/>
</dbReference>
<dbReference type="CDD" id="cd18793">
    <property type="entry name" value="SF2_C_SNF"/>
    <property type="match status" value="1"/>
</dbReference>
<evidence type="ECO:0000313" key="6">
    <source>
        <dbReference type="Proteomes" id="UP000824120"/>
    </source>
</evidence>
<keyword evidence="1" id="KW-0547">Nucleotide-binding</keyword>